<dbReference type="PANTHER" id="PTHR30346:SF28">
    <property type="entry name" value="HTH-TYPE TRANSCRIPTIONAL REGULATOR CYNR"/>
    <property type="match status" value="1"/>
</dbReference>
<dbReference type="AlphaFoldDB" id="A0A119HD86"/>
<dbReference type="EMBL" id="LPHD01000105">
    <property type="protein sequence ID" value="KWA80401.1"/>
    <property type="molecule type" value="Genomic_DNA"/>
</dbReference>
<evidence type="ECO:0000313" key="6">
    <source>
        <dbReference type="EMBL" id="KWA80401.1"/>
    </source>
</evidence>
<dbReference type="GO" id="GO:0003700">
    <property type="term" value="F:DNA-binding transcription factor activity"/>
    <property type="evidence" value="ECO:0007669"/>
    <property type="project" value="InterPro"/>
</dbReference>
<dbReference type="GO" id="GO:0032993">
    <property type="term" value="C:protein-DNA complex"/>
    <property type="evidence" value="ECO:0007669"/>
    <property type="project" value="TreeGrafter"/>
</dbReference>
<evidence type="ECO:0000256" key="1">
    <source>
        <dbReference type="ARBA" id="ARBA00009437"/>
    </source>
</evidence>
<dbReference type="Proteomes" id="UP000060630">
    <property type="component" value="Unassembled WGS sequence"/>
</dbReference>
<comment type="similarity">
    <text evidence="1">Belongs to the LysR transcriptional regulatory family.</text>
</comment>
<dbReference type="PRINTS" id="PR00039">
    <property type="entry name" value="HTHLYSR"/>
</dbReference>
<protein>
    <recommendedName>
        <fullName evidence="5">HTH lysR-type domain-containing protein</fullName>
    </recommendedName>
</protein>
<dbReference type="InterPro" id="IPR036388">
    <property type="entry name" value="WH-like_DNA-bd_sf"/>
</dbReference>
<dbReference type="CDD" id="cd05466">
    <property type="entry name" value="PBP2_LTTR_substrate"/>
    <property type="match status" value="1"/>
</dbReference>
<dbReference type="Proteomes" id="UP000070119">
    <property type="component" value="Unassembled WGS sequence"/>
</dbReference>
<evidence type="ECO:0000313" key="8">
    <source>
        <dbReference type="Proteomes" id="UP000060630"/>
    </source>
</evidence>
<keyword evidence="3" id="KW-0238">DNA-binding</keyword>
<dbReference type="InterPro" id="IPR036390">
    <property type="entry name" value="WH_DNA-bd_sf"/>
</dbReference>
<dbReference type="Gene3D" id="1.10.10.10">
    <property type="entry name" value="Winged helix-like DNA-binding domain superfamily/Winged helix DNA-binding domain"/>
    <property type="match status" value="1"/>
</dbReference>
<organism evidence="6 8">
    <name type="scientific">Burkholderia ubonensis</name>
    <dbReference type="NCBI Taxonomy" id="101571"/>
    <lineage>
        <taxon>Bacteria</taxon>
        <taxon>Pseudomonadati</taxon>
        <taxon>Pseudomonadota</taxon>
        <taxon>Betaproteobacteria</taxon>
        <taxon>Burkholderiales</taxon>
        <taxon>Burkholderiaceae</taxon>
        <taxon>Burkholderia</taxon>
        <taxon>Burkholderia cepacia complex</taxon>
    </lineage>
</organism>
<dbReference type="InterPro" id="IPR000847">
    <property type="entry name" value="LysR_HTH_N"/>
</dbReference>
<name>A0A119HD86_9BURK</name>
<dbReference type="RefSeq" id="WP_060192932.1">
    <property type="nucleotide sequence ID" value="NZ_LNJU01000003.1"/>
</dbReference>
<evidence type="ECO:0000256" key="2">
    <source>
        <dbReference type="ARBA" id="ARBA00023015"/>
    </source>
</evidence>
<gene>
    <name evidence="7" type="ORF">WK57_19045</name>
    <name evidence="6" type="ORF">WL29_29900</name>
</gene>
<accession>A0A119HD86</accession>
<keyword evidence="4" id="KW-0804">Transcription</keyword>
<dbReference type="Gene3D" id="3.40.190.290">
    <property type="match status" value="1"/>
</dbReference>
<comment type="caution">
    <text evidence="6">The sequence shown here is derived from an EMBL/GenBank/DDBJ whole genome shotgun (WGS) entry which is preliminary data.</text>
</comment>
<dbReference type="EMBL" id="LNJU01000003">
    <property type="protein sequence ID" value="KWZ58541.1"/>
    <property type="molecule type" value="Genomic_DNA"/>
</dbReference>
<dbReference type="InterPro" id="IPR005119">
    <property type="entry name" value="LysR_subst-bd"/>
</dbReference>
<dbReference type="SUPFAM" id="SSF46785">
    <property type="entry name" value="Winged helix' DNA-binding domain"/>
    <property type="match status" value="1"/>
</dbReference>
<evidence type="ECO:0000256" key="4">
    <source>
        <dbReference type="ARBA" id="ARBA00023163"/>
    </source>
</evidence>
<reference evidence="6 8" key="1">
    <citation type="submission" date="2015-11" db="EMBL/GenBank/DDBJ databases">
        <title>Expanding the genomic diversity of Burkholderia species for the development of highly accurate diagnostics.</title>
        <authorList>
            <person name="Sahl J."/>
            <person name="Keim P."/>
            <person name="Wagner D."/>
        </authorList>
    </citation>
    <scope>NUCLEOTIDE SEQUENCE [LARGE SCALE GENOMIC DNA]</scope>
    <source>
        <strain evidence="6 8">MSMB2087WGS</strain>
    </source>
</reference>
<dbReference type="Pfam" id="PF00126">
    <property type="entry name" value="HTH_1"/>
    <property type="match status" value="1"/>
</dbReference>
<sequence length="300" mass="34254">MELYQIRYFLALSETLNFTRAAERCFVSQPALTKAIQKLEELLGGRLFDRTKSTVQLTELGQAMLPNFQQIYTTASQAREKAQRLVRERRVEIHVGVMCTVALDVLLPGFLAYQAEHPEVDLQFHDGTMEMLTDSLDKNELDVAVMAAPYECPRRFCATPLFHEDYVVAHGPEHRFAAMTEISVQDLKGEAYCERSNCEYSDYIDKTLKEFDVTTETVQASPREDWIQSLVRANFGIAYMPMSLALEAGIDFKRTIDCPFTREITIFVPRKHSLSDNVLSLEKTLSIFPWSRLASRVCGQ</sequence>
<reference evidence="7 9" key="2">
    <citation type="submission" date="2015-11" db="EMBL/GenBank/DDBJ databases">
        <authorList>
            <person name="Sahl J."/>
            <person name="Wagner D."/>
            <person name="Keim P."/>
        </authorList>
    </citation>
    <scope>NUCLEOTIDE SEQUENCE [LARGE SCALE GENOMIC DNA]</scope>
    <source>
        <strain evidence="7 9">MSMB1157</strain>
    </source>
</reference>
<dbReference type="SUPFAM" id="SSF53850">
    <property type="entry name" value="Periplasmic binding protein-like II"/>
    <property type="match status" value="1"/>
</dbReference>
<dbReference type="PANTHER" id="PTHR30346">
    <property type="entry name" value="TRANSCRIPTIONAL DUAL REGULATOR HCAR-RELATED"/>
    <property type="match status" value="1"/>
</dbReference>
<evidence type="ECO:0000256" key="3">
    <source>
        <dbReference type="ARBA" id="ARBA00023125"/>
    </source>
</evidence>
<feature type="domain" description="HTH lysR-type" evidence="5">
    <location>
        <begin position="1"/>
        <end position="58"/>
    </location>
</feature>
<proteinExistence type="inferred from homology"/>
<dbReference type="PROSITE" id="PS50931">
    <property type="entry name" value="HTH_LYSR"/>
    <property type="match status" value="1"/>
</dbReference>
<dbReference type="FunFam" id="1.10.10.10:FF:000001">
    <property type="entry name" value="LysR family transcriptional regulator"/>
    <property type="match status" value="1"/>
</dbReference>
<dbReference type="GO" id="GO:0003677">
    <property type="term" value="F:DNA binding"/>
    <property type="evidence" value="ECO:0007669"/>
    <property type="project" value="UniProtKB-KW"/>
</dbReference>
<dbReference type="Pfam" id="PF03466">
    <property type="entry name" value="LysR_substrate"/>
    <property type="match status" value="1"/>
</dbReference>
<evidence type="ECO:0000313" key="7">
    <source>
        <dbReference type="EMBL" id="KWZ58541.1"/>
    </source>
</evidence>
<keyword evidence="2" id="KW-0805">Transcription regulation</keyword>
<evidence type="ECO:0000259" key="5">
    <source>
        <dbReference type="PROSITE" id="PS50931"/>
    </source>
</evidence>
<evidence type="ECO:0000313" key="9">
    <source>
        <dbReference type="Proteomes" id="UP000070119"/>
    </source>
</evidence>